<keyword evidence="1" id="KW-0472">Membrane</keyword>
<reference evidence="2" key="1">
    <citation type="journal article" date="2020" name="Cell">
        <title>Large-Scale Comparative Analyses of Tick Genomes Elucidate Their Genetic Diversity and Vector Capacities.</title>
        <authorList>
            <consortium name="Tick Genome and Microbiome Consortium (TIGMIC)"/>
            <person name="Jia N."/>
            <person name="Wang J."/>
            <person name="Shi W."/>
            <person name="Du L."/>
            <person name="Sun Y."/>
            <person name="Zhan W."/>
            <person name="Jiang J.F."/>
            <person name="Wang Q."/>
            <person name="Zhang B."/>
            <person name="Ji P."/>
            <person name="Bell-Sakyi L."/>
            <person name="Cui X.M."/>
            <person name="Yuan T.T."/>
            <person name="Jiang B.G."/>
            <person name="Yang W.F."/>
            <person name="Lam T.T."/>
            <person name="Chang Q.C."/>
            <person name="Ding S.J."/>
            <person name="Wang X.J."/>
            <person name="Zhu J.G."/>
            <person name="Ruan X.D."/>
            <person name="Zhao L."/>
            <person name="Wei J.T."/>
            <person name="Ye R.Z."/>
            <person name="Que T.C."/>
            <person name="Du C.H."/>
            <person name="Zhou Y.H."/>
            <person name="Cheng J.X."/>
            <person name="Dai P.F."/>
            <person name="Guo W.B."/>
            <person name="Han X.H."/>
            <person name="Huang E.J."/>
            <person name="Li L.F."/>
            <person name="Wei W."/>
            <person name="Gao Y.C."/>
            <person name="Liu J.Z."/>
            <person name="Shao H.Z."/>
            <person name="Wang X."/>
            <person name="Wang C.C."/>
            <person name="Yang T.C."/>
            <person name="Huo Q.B."/>
            <person name="Li W."/>
            <person name="Chen H.Y."/>
            <person name="Chen S.E."/>
            <person name="Zhou L.G."/>
            <person name="Ni X.B."/>
            <person name="Tian J.H."/>
            <person name="Sheng Y."/>
            <person name="Liu T."/>
            <person name="Pan Y.S."/>
            <person name="Xia L.Y."/>
            <person name="Li J."/>
            <person name="Zhao F."/>
            <person name="Cao W.C."/>
        </authorList>
    </citation>
    <scope>NUCLEOTIDE SEQUENCE</scope>
    <source>
        <strain evidence="2">Rmic-2018</strain>
    </source>
</reference>
<evidence type="ECO:0000313" key="3">
    <source>
        <dbReference type="Proteomes" id="UP000821866"/>
    </source>
</evidence>
<evidence type="ECO:0000313" key="2">
    <source>
        <dbReference type="EMBL" id="KAH8010201.1"/>
    </source>
</evidence>
<keyword evidence="1" id="KW-0812">Transmembrane</keyword>
<proteinExistence type="predicted"/>
<organism evidence="2 3">
    <name type="scientific">Rhipicephalus microplus</name>
    <name type="common">Cattle tick</name>
    <name type="synonym">Boophilus microplus</name>
    <dbReference type="NCBI Taxonomy" id="6941"/>
    <lineage>
        <taxon>Eukaryota</taxon>
        <taxon>Metazoa</taxon>
        <taxon>Ecdysozoa</taxon>
        <taxon>Arthropoda</taxon>
        <taxon>Chelicerata</taxon>
        <taxon>Arachnida</taxon>
        <taxon>Acari</taxon>
        <taxon>Parasitiformes</taxon>
        <taxon>Ixodida</taxon>
        <taxon>Ixodoidea</taxon>
        <taxon>Ixodidae</taxon>
        <taxon>Rhipicephalinae</taxon>
        <taxon>Rhipicephalus</taxon>
        <taxon>Boophilus</taxon>
    </lineage>
</organism>
<feature type="transmembrane region" description="Helical" evidence="1">
    <location>
        <begin position="105"/>
        <end position="124"/>
    </location>
</feature>
<protein>
    <submittedName>
        <fullName evidence="2">Uncharacterized protein</fullName>
    </submittedName>
</protein>
<sequence>MCQWPYEYRFYDECGLTTHDVHVILGIQQLAVLLGPYLVAWLGSRKALGLRPKATATLCLLATALACEIKRAGLCWESCLVVGFGPSVAASLLDIKDHVLVIRHLQVYASMLVWAVTGLLVDVYGWGVEWVYSLASVLYVTALLVVLLGVDGRNDMEPSILPCIDVVASSFAAVAQMSGTKATLMSACGTSICMSAFASAFRYTAPARPEFCAGHAFLSFGTTLATAGNFTPPRHRSALAGKS</sequence>
<comment type="caution">
    <text evidence="2">The sequence shown here is derived from an EMBL/GenBank/DDBJ whole genome shotgun (WGS) entry which is preliminary data.</text>
</comment>
<accession>A0A9J6D828</accession>
<gene>
    <name evidence="2" type="ORF">HPB51_026253</name>
</gene>
<dbReference type="AlphaFoldDB" id="A0A9J6D828"/>
<keyword evidence="1" id="KW-1133">Transmembrane helix</keyword>
<feature type="transmembrane region" description="Helical" evidence="1">
    <location>
        <begin position="130"/>
        <end position="150"/>
    </location>
</feature>
<keyword evidence="3" id="KW-1185">Reference proteome</keyword>
<evidence type="ECO:0000256" key="1">
    <source>
        <dbReference type="SAM" id="Phobius"/>
    </source>
</evidence>
<name>A0A9J6D828_RHIMP</name>
<feature type="transmembrane region" description="Helical" evidence="1">
    <location>
        <begin position="21"/>
        <end position="43"/>
    </location>
</feature>
<dbReference type="EMBL" id="JABSTU010000011">
    <property type="protein sequence ID" value="KAH8010201.1"/>
    <property type="molecule type" value="Genomic_DNA"/>
</dbReference>
<dbReference type="Proteomes" id="UP000821866">
    <property type="component" value="Chromosome 9"/>
</dbReference>
<reference evidence="2" key="2">
    <citation type="submission" date="2021-09" db="EMBL/GenBank/DDBJ databases">
        <authorList>
            <person name="Jia N."/>
            <person name="Wang J."/>
            <person name="Shi W."/>
            <person name="Du L."/>
            <person name="Sun Y."/>
            <person name="Zhan W."/>
            <person name="Jiang J."/>
            <person name="Wang Q."/>
            <person name="Zhang B."/>
            <person name="Ji P."/>
            <person name="Sakyi L.B."/>
            <person name="Cui X."/>
            <person name="Yuan T."/>
            <person name="Jiang B."/>
            <person name="Yang W."/>
            <person name="Lam T.T.-Y."/>
            <person name="Chang Q."/>
            <person name="Ding S."/>
            <person name="Wang X."/>
            <person name="Zhu J."/>
            <person name="Ruan X."/>
            <person name="Zhao L."/>
            <person name="Wei J."/>
            <person name="Que T."/>
            <person name="Du C."/>
            <person name="Cheng J."/>
            <person name="Dai P."/>
            <person name="Han X."/>
            <person name="Huang E."/>
            <person name="Gao Y."/>
            <person name="Liu J."/>
            <person name="Shao H."/>
            <person name="Ye R."/>
            <person name="Li L."/>
            <person name="Wei W."/>
            <person name="Wang X."/>
            <person name="Wang C."/>
            <person name="Huo Q."/>
            <person name="Li W."/>
            <person name="Guo W."/>
            <person name="Chen H."/>
            <person name="Chen S."/>
            <person name="Zhou L."/>
            <person name="Zhou L."/>
            <person name="Ni X."/>
            <person name="Tian J."/>
            <person name="Zhou Y."/>
            <person name="Sheng Y."/>
            <person name="Liu T."/>
            <person name="Pan Y."/>
            <person name="Xia L."/>
            <person name="Li J."/>
            <person name="Zhao F."/>
            <person name="Cao W."/>
        </authorList>
    </citation>
    <scope>NUCLEOTIDE SEQUENCE</scope>
    <source>
        <strain evidence="2">Rmic-2018</strain>
        <tissue evidence="2">Larvae</tissue>
    </source>
</reference>